<dbReference type="RefSeq" id="WP_051512130.1">
    <property type="nucleotide sequence ID" value="NZ_AVFL01000007.1"/>
</dbReference>
<keyword evidence="5" id="KW-1185">Reference proteome</keyword>
<dbReference type="AlphaFoldDB" id="W9H2Z5"/>
<dbReference type="OrthoDB" id="5380073at2"/>
<dbReference type="STRING" id="1385369.N825_35515"/>
<evidence type="ECO:0000259" key="3">
    <source>
        <dbReference type="Pfam" id="PF12850"/>
    </source>
</evidence>
<dbReference type="InterPro" id="IPR029052">
    <property type="entry name" value="Metallo-depent_PP-like"/>
</dbReference>
<protein>
    <submittedName>
        <fullName evidence="4">Metallophosphoesterase</fullName>
    </submittedName>
</protein>
<dbReference type="PATRIC" id="fig|1385369.3.peg.2466"/>
<accession>W9H2Z5</accession>
<name>W9H2Z5_9PROT</name>
<sequence length="188" mass="21106">MTVFFTSDSHFNDHRVIFMYGRPFASTGPMDEAMIARWNEVVGPTDTVWHLGDFAVGLPERRVDDLLTRLNGRKHLIAGNNDAPAVLRSAGWEDVSAYAEIEVEGTRLVMCHYAFRTWNGMHRKAVNLHGHSHGKLAPMLRQFDVGADVWNLTPVTLPQILASRPTRRPSVGKPTKKDATRRPSPPPE</sequence>
<organism evidence="4 5">
    <name type="scientific">Skermanella stibiiresistens SB22</name>
    <dbReference type="NCBI Taxonomy" id="1385369"/>
    <lineage>
        <taxon>Bacteria</taxon>
        <taxon>Pseudomonadati</taxon>
        <taxon>Pseudomonadota</taxon>
        <taxon>Alphaproteobacteria</taxon>
        <taxon>Rhodospirillales</taxon>
        <taxon>Azospirillaceae</taxon>
        <taxon>Skermanella</taxon>
    </lineage>
</organism>
<dbReference type="InterPro" id="IPR024654">
    <property type="entry name" value="Calcineurin-like_PHP_lpxH"/>
</dbReference>
<dbReference type="Gene3D" id="3.60.21.10">
    <property type="match status" value="1"/>
</dbReference>
<feature type="domain" description="Calcineurin-like phosphoesterase" evidence="3">
    <location>
        <begin position="1"/>
        <end position="134"/>
    </location>
</feature>
<evidence type="ECO:0000313" key="5">
    <source>
        <dbReference type="Proteomes" id="UP000019486"/>
    </source>
</evidence>
<evidence type="ECO:0000256" key="2">
    <source>
        <dbReference type="SAM" id="MobiDB-lite"/>
    </source>
</evidence>
<feature type="region of interest" description="Disordered" evidence="2">
    <location>
        <begin position="161"/>
        <end position="188"/>
    </location>
</feature>
<proteinExistence type="inferred from homology"/>
<comment type="similarity">
    <text evidence="1">Belongs to the metallophosphoesterase superfamily. YfcE family.</text>
</comment>
<evidence type="ECO:0000313" key="4">
    <source>
        <dbReference type="EMBL" id="EWY40575.1"/>
    </source>
</evidence>
<comment type="caution">
    <text evidence="4">The sequence shown here is derived from an EMBL/GenBank/DDBJ whole genome shotgun (WGS) entry which is preliminary data.</text>
</comment>
<dbReference type="Pfam" id="PF12850">
    <property type="entry name" value="Metallophos_2"/>
    <property type="match status" value="1"/>
</dbReference>
<dbReference type="SUPFAM" id="SSF56300">
    <property type="entry name" value="Metallo-dependent phosphatases"/>
    <property type="match status" value="1"/>
</dbReference>
<dbReference type="EMBL" id="AVFL01000007">
    <property type="protein sequence ID" value="EWY40575.1"/>
    <property type="molecule type" value="Genomic_DNA"/>
</dbReference>
<dbReference type="Proteomes" id="UP000019486">
    <property type="component" value="Unassembled WGS sequence"/>
</dbReference>
<gene>
    <name evidence="4" type="ORF">N825_35515</name>
</gene>
<evidence type="ECO:0000256" key="1">
    <source>
        <dbReference type="ARBA" id="ARBA00008950"/>
    </source>
</evidence>
<reference evidence="4 5" key="1">
    <citation type="submission" date="2013-08" db="EMBL/GenBank/DDBJ databases">
        <title>The genome sequence of Skermanella stibiiresistens.</title>
        <authorList>
            <person name="Zhu W."/>
            <person name="Wang G."/>
        </authorList>
    </citation>
    <scope>NUCLEOTIDE SEQUENCE [LARGE SCALE GENOMIC DNA]</scope>
    <source>
        <strain evidence="4 5">SB22</strain>
    </source>
</reference>